<keyword evidence="8" id="KW-1185">Reference proteome</keyword>
<comment type="subcellular location">
    <subcellularLocation>
        <location evidence="1">Cell membrane</location>
        <topology evidence="1">Multi-pass membrane protein</topology>
    </subcellularLocation>
</comment>
<feature type="transmembrane region" description="Helical" evidence="6">
    <location>
        <begin position="186"/>
        <end position="207"/>
    </location>
</feature>
<feature type="transmembrane region" description="Helical" evidence="6">
    <location>
        <begin position="40"/>
        <end position="68"/>
    </location>
</feature>
<keyword evidence="3 6" id="KW-0812">Transmembrane</keyword>
<name>A0ABS5IC68_9PROT</name>
<evidence type="ECO:0000256" key="6">
    <source>
        <dbReference type="SAM" id="Phobius"/>
    </source>
</evidence>
<organism evidence="7 8">
    <name type="scientific">Magnetospirillum sulfuroxidans</name>
    <dbReference type="NCBI Taxonomy" id="611300"/>
    <lineage>
        <taxon>Bacteria</taxon>
        <taxon>Pseudomonadati</taxon>
        <taxon>Pseudomonadota</taxon>
        <taxon>Alphaproteobacteria</taxon>
        <taxon>Rhodospirillales</taxon>
        <taxon>Rhodospirillaceae</taxon>
        <taxon>Magnetospirillum</taxon>
    </lineage>
</organism>
<evidence type="ECO:0000256" key="1">
    <source>
        <dbReference type="ARBA" id="ARBA00004651"/>
    </source>
</evidence>
<keyword evidence="2" id="KW-1003">Cell membrane</keyword>
<evidence type="ECO:0000256" key="4">
    <source>
        <dbReference type="ARBA" id="ARBA00022989"/>
    </source>
</evidence>
<feature type="transmembrane region" description="Helical" evidence="6">
    <location>
        <begin position="114"/>
        <end position="139"/>
    </location>
</feature>
<proteinExistence type="predicted"/>
<feature type="transmembrane region" description="Helical" evidence="6">
    <location>
        <begin position="74"/>
        <end position="94"/>
    </location>
</feature>
<evidence type="ECO:0000256" key="3">
    <source>
        <dbReference type="ARBA" id="ARBA00022692"/>
    </source>
</evidence>
<accession>A0ABS5IC68</accession>
<feature type="transmembrane region" description="Helical" evidence="6">
    <location>
        <begin position="6"/>
        <end position="28"/>
    </location>
</feature>
<evidence type="ECO:0000313" key="7">
    <source>
        <dbReference type="EMBL" id="MBR9972022.1"/>
    </source>
</evidence>
<keyword evidence="5 6" id="KW-0472">Membrane</keyword>
<evidence type="ECO:0000256" key="5">
    <source>
        <dbReference type="ARBA" id="ARBA00023136"/>
    </source>
</evidence>
<comment type="caution">
    <text evidence="7">The sequence shown here is derived from an EMBL/GenBank/DDBJ whole genome shotgun (WGS) entry which is preliminary data.</text>
</comment>
<keyword evidence="4 6" id="KW-1133">Transmembrane helix</keyword>
<evidence type="ECO:0000256" key="2">
    <source>
        <dbReference type="ARBA" id="ARBA00022475"/>
    </source>
</evidence>
<dbReference type="PANTHER" id="PTHR30086">
    <property type="entry name" value="ARGININE EXPORTER PROTEIN ARGO"/>
    <property type="match status" value="1"/>
</dbReference>
<sequence length="208" mass="21540">MSEYLYLRGIAIGFAIAAPIGPVGLLCIRKALADGRLAAFVAGLGAALADTFFGAVVGMGLGAVSQFIEGHTPIMKVVGGLFMLGLGLHTWRAATTSLESEPDADKGPGMVRDFLSTFVITISNPGTILGVVGVFAALGASAQAKGMEDQMSLVAGVFTGSALWWAVLTELTIAVRTRFTPERMRLFNHISGALLMALGTLALGSLLL</sequence>
<feature type="transmembrane region" description="Helical" evidence="6">
    <location>
        <begin position="151"/>
        <end position="174"/>
    </location>
</feature>
<dbReference type="PANTHER" id="PTHR30086:SF20">
    <property type="entry name" value="ARGININE EXPORTER PROTEIN ARGO-RELATED"/>
    <property type="match status" value="1"/>
</dbReference>
<dbReference type="EMBL" id="JAGTUF010000007">
    <property type="protein sequence ID" value="MBR9972022.1"/>
    <property type="molecule type" value="Genomic_DNA"/>
</dbReference>
<dbReference type="Proteomes" id="UP000680714">
    <property type="component" value="Unassembled WGS sequence"/>
</dbReference>
<reference evidence="7 8" key="1">
    <citation type="submission" date="2021-04" db="EMBL/GenBank/DDBJ databases">
        <title>Magnetospirillum sulfuroxidans sp. nov., a facultative chemolithoautotrophic sulfur-oxidizing alphaproteobacterium isolated from freshwater sediment and proposals for Paramagetospirillum gen. nov., and Magnetospirillaceae fam. nov.</title>
        <authorList>
            <person name="Koziaeva V."/>
            <person name="Geelhoed J.S."/>
            <person name="Sorokin D.Y."/>
            <person name="Grouzdev D.S."/>
        </authorList>
    </citation>
    <scope>NUCLEOTIDE SEQUENCE [LARGE SCALE GENOMIC DNA]</scope>
    <source>
        <strain evidence="7 8">J10</strain>
    </source>
</reference>
<dbReference type="Pfam" id="PF01810">
    <property type="entry name" value="LysE"/>
    <property type="match status" value="1"/>
</dbReference>
<gene>
    <name evidence="7" type="ORF">KEC16_09865</name>
</gene>
<dbReference type="RefSeq" id="WP_211548358.1">
    <property type="nucleotide sequence ID" value="NZ_JAGTUF010000007.1"/>
</dbReference>
<evidence type="ECO:0000313" key="8">
    <source>
        <dbReference type="Proteomes" id="UP000680714"/>
    </source>
</evidence>
<dbReference type="InterPro" id="IPR001123">
    <property type="entry name" value="LeuE-type"/>
</dbReference>
<protein>
    <submittedName>
        <fullName evidence="7">LysE family transporter</fullName>
    </submittedName>
</protein>